<reference evidence="10 11" key="1">
    <citation type="submission" date="2016-10" db="EMBL/GenBank/DDBJ databases">
        <authorList>
            <person name="de Groot N.N."/>
        </authorList>
    </citation>
    <scope>NUCLEOTIDE SEQUENCE [LARGE SCALE GENOMIC DNA]</scope>
    <source>
        <strain evidence="10 11">DSM 23581</strain>
    </source>
</reference>
<sequence>MLTFIEKHPTLTLIIFCILAYSFHLSSLQVSIMEARNFIVAREMLTEGNWLLTTMNDVPRYEKPPFPSWFSTPLIQFDINSIVLNRLPTSITATLGVLLSYYLFKALSNSKKLALIAGLVLGSSFYYIAIRFEAPSDTYTHVAMIGGLLFMVKTLQSAKLKFLYAFLVILGFAISVLSKGPVSLYALFLPFIIAYLITYKSTTRHIIIILVLLILGTALGASWYLYVRLENTKVFLEIANKEANNWSSYNVKPFYYYWSFFIQSGIWTIPAFLSLIYPYFKTKVKNKKLYLFSWLWTIIGVVLLSIIPEKKSRYLVPVLFPLALNIAQILVYQFKTKKLDKLSKYMMKLHYLILFLISISIVALPYFIELKTTEFWIWYYILVIFMFGVSGLIFFNFRPLQSKSLFLSNIFLIVIISFIGTYGIKFMKGNEDFKTLASFQIKNPLYYYAEIRPEVIWESGTISKPFKISKIPNGKEQILVIVNKNAAQEFEDKIEKKYTVLSTESFDRNYFKERERDQYVVYTIQGKSATK</sequence>
<evidence type="ECO:0000256" key="4">
    <source>
        <dbReference type="ARBA" id="ARBA00022679"/>
    </source>
</evidence>
<feature type="transmembrane region" description="Helical" evidence="8">
    <location>
        <begin position="184"/>
        <end position="199"/>
    </location>
</feature>
<evidence type="ECO:0000313" key="10">
    <source>
        <dbReference type="EMBL" id="SEA09656.1"/>
    </source>
</evidence>
<dbReference type="GO" id="GO:0005886">
    <property type="term" value="C:plasma membrane"/>
    <property type="evidence" value="ECO:0007669"/>
    <property type="project" value="UniProtKB-SubCell"/>
</dbReference>
<evidence type="ECO:0000256" key="6">
    <source>
        <dbReference type="ARBA" id="ARBA00022989"/>
    </source>
</evidence>
<dbReference type="GO" id="GO:0016763">
    <property type="term" value="F:pentosyltransferase activity"/>
    <property type="evidence" value="ECO:0007669"/>
    <property type="project" value="TreeGrafter"/>
</dbReference>
<name>A0A1H3YDQ5_9FLAO</name>
<evidence type="ECO:0000313" key="11">
    <source>
        <dbReference type="Proteomes" id="UP000198820"/>
    </source>
</evidence>
<feature type="transmembrane region" description="Helical" evidence="8">
    <location>
        <begin position="206"/>
        <end position="226"/>
    </location>
</feature>
<evidence type="ECO:0000256" key="7">
    <source>
        <dbReference type="ARBA" id="ARBA00023136"/>
    </source>
</evidence>
<dbReference type="Proteomes" id="UP000198820">
    <property type="component" value="Unassembled WGS sequence"/>
</dbReference>
<evidence type="ECO:0000256" key="1">
    <source>
        <dbReference type="ARBA" id="ARBA00004651"/>
    </source>
</evidence>
<comment type="subcellular location">
    <subcellularLocation>
        <location evidence="1">Cell membrane</location>
        <topology evidence="1">Multi-pass membrane protein</topology>
    </subcellularLocation>
</comment>
<protein>
    <submittedName>
        <fullName evidence="10">4-amino-4-deoxy-L-arabinose transferase</fullName>
    </submittedName>
</protein>
<dbReference type="EMBL" id="FNQF01000003">
    <property type="protein sequence ID" value="SEA09656.1"/>
    <property type="molecule type" value="Genomic_DNA"/>
</dbReference>
<evidence type="ECO:0000256" key="2">
    <source>
        <dbReference type="ARBA" id="ARBA00022475"/>
    </source>
</evidence>
<gene>
    <name evidence="10" type="ORF">SAMN05421540_103113</name>
</gene>
<dbReference type="PANTHER" id="PTHR33908:SF3">
    <property type="entry name" value="UNDECAPRENYL PHOSPHATE-ALPHA-4-AMINO-4-DEOXY-L-ARABINOSE ARABINOSYL TRANSFERASE"/>
    <property type="match status" value="1"/>
</dbReference>
<dbReference type="GO" id="GO:0010041">
    <property type="term" value="P:response to iron(III) ion"/>
    <property type="evidence" value="ECO:0007669"/>
    <property type="project" value="TreeGrafter"/>
</dbReference>
<keyword evidence="4 10" id="KW-0808">Transferase</keyword>
<proteinExistence type="predicted"/>
<dbReference type="STRING" id="908615.SAMN05421540_103113"/>
<dbReference type="AlphaFoldDB" id="A0A1H3YDQ5"/>
<accession>A0A1H3YDQ5</accession>
<keyword evidence="6 8" id="KW-1133">Transmembrane helix</keyword>
<evidence type="ECO:0000256" key="5">
    <source>
        <dbReference type="ARBA" id="ARBA00022692"/>
    </source>
</evidence>
<keyword evidence="11" id="KW-1185">Reference proteome</keyword>
<feature type="transmembrane region" description="Helical" evidence="8">
    <location>
        <begin position="162"/>
        <end position="178"/>
    </location>
</feature>
<feature type="transmembrane region" description="Helical" evidence="8">
    <location>
        <begin position="87"/>
        <end position="104"/>
    </location>
</feature>
<feature type="transmembrane region" description="Helical" evidence="8">
    <location>
        <begin position="376"/>
        <end position="397"/>
    </location>
</feature>
<feature type="transmembrane region" description="Helical" evidence="8">
    <location>
        <begin position="314"/>
        <end position="331"/>
    </location>
</feature>
<evidence type="ECO:0000259" key="9">
    <source>
        <dbReference type="Pfam" id="PF13231"/>
    </source>
</evidence>
<feature type="transmembrane region" description="Helical" evidence="8">
    <location>
        <begin position="255"/>
        <end position="277"/>
    </location>
</feature>
<dbReference type="GO" id="GO:0009103">
    <property type="term" value="P:lipopolysaccharide biosynthetic process"/>
    <property type="evidence" value="ECO:0007669"/>
    <property type="project" value="UniProtKB-ARBA"/>
</dbReference>
<dbReference type="PANTHER" id="PTHR33908">
    <property type="entry name" value="MANNOSYLTRANSFERASE YKCB-RELATED"/>
    <property type="match status" value="1"/>
</dbReference>
<keyword evidence="3" id="KW-0328">Glycosyltransferase</keyword>
<dbReference type="InterPro" id="IPR050297">
    <property type="entry name" value="LipidA_mod_glycosyltrf_83"/>
</dbReference>
<keyword evidence="5 8" id="KW-0812">Transmembrane</keyword>
<feature type="transmembrane region" description="Helical" evidence="8">
    <location>
        <begin position="351"/>
        <end position="370"/>
    </location>
</feature>
<keyword evidence="7 8" id="KW-0472">Membrane</keyword>
<dbReference type="Pfam" id="PF13231">
    <property type="entry name" value="PMT_2"/>
    <property type="match status" value="1"/>
</dbReference>
<feature type="transmembrane region" description="Helical" evidence="8">
    <location>
        <begin position="404"/>
        <end position="424"/>
    </location>
</feature>
<feature type="transmembrane region" description="Helical" evidence="8">
    <location>
        <begin position="289"/>
        <end position="308"/>
    </location>
</feature>
<organism evidence="10 11">
    <name type="scientific">Psychroflexus halocasei</name>
    <dbReference type="NCBI Taxonomy" id="908615"/>
    <lineage>
        <taxon>Bacteria</taxon>
        <taxon>Pseudomonadati</taxon>
        <taxon>Bacteroidota</taxon>
        <taxon>Flavobacteriia</taxon>
        <taxon>Flavobacteriales</taxon>
        <taxon>Flavobacteriaceae</taxon>
        <taxon>Psychroflexus</taxon>
    </lineage>
</organism>
<feature type="transmembrane region" description="Helical" evidence="8">
    <location>
        <begin position="12"/>
        <end position="32"/>
    </location>
</feature>
<feature type="transmembrane region" description="Helical" evidence="8">
    <location>
        <begin position="113"/>
        <end position="132"/>
    </location>
</feature>
<dbReference type="RefSeq" id="WP_093240519.1">
    <property type="nucleotide sequence ID" value="NZ_FNQF01000003.1"/>
</dbReference>
<feature type="domain" description="Glycosyltransferase RgtA/B/C/D-like" evidence="9">
    <location>
        <begin position="63"/>
        <end position="214"/>
    </location>
</feature>
<evidence type="ECO:0000256" key="8">
    <source>
        <dbReference type="SAM" id="Phobius"/>
    </source>
</evidence>
<evidence type="ECO:0000256" key="3">
    <source>
        <dbReference type="ARBA" id="ARBA00022676"/>
    </source>
</evidence>
<keyword evidence="2" id="KW-1003">Cell membrane</keyword>
<dbReference type="InterPro" id="IPR038731">
    <property type="entry name" value="RgtA/B/C-like"/>
</dbReference>